<dbReference type="PANTHER" id="PTHR22674">
    <property type="entry name" value="NTPASE, KAP FAMILY P-LOOP DOMAIN-CONTAINING 1"/>
    <property type="match status" value="1"/>
</dbReference>
<dbReference type="InterPro" id="IPR011646">
    <property type="entry name" value="KAP_P-loop"/>
</dbReference>
<organism evidence="2 3">
    <name type="scientific">Cohnella yongneupensis</name>
    <dbReference type="NCBI Taxonomy" id="425006"/>
    <lineage>
        <taxon>Bacteria</taxon>
        <taxon>Bacillati</taxon>
        <taxon>Bacillota</taxon>
        <taxon>Bacilli</taxon>
        <taxon>Bacillales</taxon>
        <taxon>Paenibacillaceae</taxon>
        <taxon>Cohnella</taxon>
    </lineage>
</organism>
<protein>
    <submittedName>
        <fullName evidence="2">P-loop NTPase fold protein</fullName>
    </submittedName>
</protein>
<keyword evidence="3" id="KW-1185">Reference proteome</keyword>
<evidence type="ECO:0000259" key="1">
    <source>
        <dbReference type="Pfam" id="PF07693"/>
    </source>
</evidence>
<dbReference type="Pfam" id="PF07693">
    <property type="entry name" value="KAP_NTPase"/>
    <property type="match status" value="1"/>
</dbReference>
<name>A0ABW0R3H5_9BACL</name>
<dbReference type="InterPro" id="IPR027417">
    <property type="entry name" value="P-loop_NTPase"/>
</dbReference>
<dbReference type="Gene3D" id="3.40.50.300">
    <property type="entry name" value="P-loop containing nucleotide triphosphate hydrolases"/>
    <property type="match status" value="1"/>
</dbReference>
<dbReference type="SUPFAM" id="SSF52540">
    <property type="entry name" value="P-loop containing nucleoside triphosphate hydrolases"/>
    <property type="match status" value="1"/>
</dbReference>
<proteinExistence type="predicted"/>
<sequence length="760" mass="87727">MFLSDNPIMRENEDLLDRKKFSAHLAIAICEWKDKESLVIALNGEWGVGKTSIINIALSQIKTINTDDFPTIVSFNPWIYSDLNSITSHFFGEISKELEIQNQTAKDKKIAHKLKLYASLLNVFPEKNIIKSSYDKFVIGLGLAGISVSSIADWLNINNKTLRLILFVGGAALLFKQVAQSFLSKLSVYYEGKSKFSNPTALDLKKEITAELAERNKKLVIIIDDIDRLTNGEIKEIFRLIKVNADFPNTIYLLSFDRHVVELSLDNSLGVSGSKYLEKIIQVTFDIPEARTVDVHKYLFMHLDRILSTLPSSVEKFFSSESAYWGNIFHSGVRQYLKNLRTVKRYISSLEFNISQMYTGETIEINPVDFIAIECIRIFEPGFYNFMRQNKDLFTSTRSEYNSRNDTQRQTSIVNALTSQAVTNSDTLTELIKQLFPQLQGVIENGNSSYGYSWISGWTKELRVCSPTHFDSYFAYLPKGSSEQISQFELESAMQKIRDRNEFESELQCYIANGKIRELLGLFQDYTDDETKFPTQYFENIIVPLLDITDSLPSERKGMADFGSDWDVMRVIYQLLKRENNKELNYTLLRDAVNQSSSLYAIFLKISTESPSNQNSKIKLLTEEHLADLKKLCIERLKIHTNDNELLENSHLLYILYRWKEWDQSDDLNLYIKRIVSDDVSLLKFLQKYRHHSHVTTMGDYVSRSLITFNFTNLSDLVPETDKIKHRIESIKSSTNLYDSYKEVIDSFVTNYGKEHDRDD</sequence>
<accession>A0ABW0R3H5</accession>
<dbReference type="PANTHER" id="PTHR22674:SF6">
    <property type="entry name" value="NTPASE KAP FAMILY P-LOOP DOMAIN-CONTAINING PROTEIN 1"/>
    <property type="match status" value="1"/>
</dbReference>
<dbReference type="EMBL" id="JBHSNC010000052">
    <property type="protein sequence ID" value="MFC5531266.1"/>
    <property type="molecule type" value="Genomic_DNA"/>
</dbReference>
<evidence type="ECO:0000313" key="2">
    <source>
        <dbReference type="EMBL" id="MFC5531266.1"/>
    </source>
</evidence>
<dbReference type="RefSeq" id="WP_378113221.1">
    <property type="nucleotide sequence ID" value="NZ_JBHSNC010000052.1"/>
</dbReference>
<feature type="domain" description="KAP NTPase" evidence="1">
    <location>
        <begin position="18"/>
        <end position="351"/>
    </location>
</feature>
<evidence type="ECO:0000313" key="3">
    <source>
        <dbReference type="Proteomes" id="UP001596108"/>
    </source>
</evidence>
<dbReference type="InterPro" id="IPR052754">
    <property type="entry name" value="NTPase_KAP_P-loop"/>
</dbReference>
<dbReference type="Proteomes" id="UP001596108">
    <property type="component" value="Unassembled WGS sequence"/>
</dbReference>
<reference evidence="3" key="1">
    <citation type="journal article" date="2019" name="Int. J. Syst. Evol. Microbiol.">
        <title>The Global Catalogue of Microorganisms (GCM) 10K type strain sequencing project: providing services to taxonomists for standard genome sequencing and annotation.</title>
        <authorList>
            <consortium name="The Broad Institute Genomics Platform"/>
            <consortium name="The Broad Institute Genome Sequencing Center for Infectious Disease"/>
            <person name="Wu L."/>
            <person name="Ma J."/>
        </authorList>
    </citation>
    <scope>NUCLEOTIDE SEQUENCE [LARGE SCALE GENOMIC DNA]</scope>
    <source>
        <strain evidence="3">CGMCC 1.18578</strain>
    </source>
</reference>
<gene>
    <name evidence="2" type="ORF">ACFPQ4_17750</name>
</gene>
<comment type="caution">
    <text evidence="2">The sequence shown here is derived from an EMBL/GenBank/DDBJ whole genome shotgun (WGS) entry which is preliminary data.</text>
</comment>